<organism evidence="2 3">
    <name type="scientific">Sedimentisphaera cyanobacteriorum</name>
    <dbReference type="NCBI Taxonomy" id="1940790"/>
    <lineage>
        <taxon>Bacteria</taxon>
        <taxon>Pseudomonadati</taxon>
        <taxon>Planctomycetota</taxon>
        <taxon>Phycisphaerae</taxon>
        <taxon>Sedimentisphaerales</taxon>
        <taxon>Sedimentisphaeraceae</taxon>
        <taxon>Sedimentisphaera</taxon>
    </lineage>
</organism>
<dbReference type="STRING" id="1940790.L21SP3_00876"/>
<dbReference type="Pfam" id="PF13176">
    <property type="entry name" value="TPR_7"/>
    <property type="match status" value="1"/>
</dbReference>
<accession>A0A1Q2HNN9</accession>
<evidence type="ECO:0000313" key="2">
    <source>
        <dbReference type="EMBL" id="AQQ09078.1"/>
    </source>
</evidence>
<dbReference type="OrthoDB" id="263522at2"/>
<dbReference type="SUPFAM" id="SSF48452">
    <property type="entry name" value="TPR-like"/>
    <property type="match status" value="1"/>
</dbReference>
<dbReference type="Gene3D" id="1.25.40.10">
    <property type="entry name" value="Tetratricopeptide repeat domain"/>
    <property type="match status" value="1"/>
</dbReference>
<name>A0A1Q2HNN9_9BACT</name>
<dbReference type="InterPro" id="IPR019734">
    <property type="entry name" value="TPR_rpt"/>
</dbReference>
<dbReference type="EMBL" id="CP019633">
    <property type="protein sequence ID" value="AQQ09078.1"/>
    <property type="molecule type" value="Genomic_DNA"/>
</dbReference>
<dbReference type="InterPro" id="IPR011990">
    <property type="entry name" value="TPR-like_helical_dom_sf"/>
</dbReference>
<keyword evidence="1" id="KW-0802">TPR repeat</keyword>
<dbReference type="SMART" id="SM00028">
    <property type="entry name" value="TPR"/>
    <property type="match status" value="5"/>
</dbReference>
<sequence>MVENNDKRTAESARAFFNRAEEVASVDNYDYAVELYIEGIRRWPEAVEEGHKPLRKLALLRQADGGKKPGIKERFSKTSFKDPVEELTHAEYLFSKDPENVGYAEMIVKAARKGGFKEILEWISKLLLYIIKNKEKRPFSTLMLLKEAFSSIEHYQEAVFACQLAKQAKPGDMSLDDEIKNLMAKQTIQKVRYDTGDDYRKAVQDMDKQEELQQKDAVHKTDSYRTKEVQQLEERLKQSPDSQNLRLEYAKKAAQLEDPKLFMEVCKKLNDWHKETRDFAYQRALGEIIIRDLKAKIRYTKSDIETHGKSEKNTARLKDLAHKLSEAELQHYSGCVENYPTEANYKFELAVRLMQKKKYDEAIPLFQKSRNRPSLRISSLNMLGMCFFNKGWYADAVDIFEEALKQHTSDYDDIYKELRYNLARALEHDRRYQQAYNIYRKLAQLDYSYRDISARVNRLRAQLE</sequence>
<feature type="repeat" description="TPR" evidence="1">
    <location>
        <begin position="377"/>
        <end position="410"/>
    </location>
</feature>
<proteinExistence type="predicted"/>
<protein>
    <submittedName>
        <fullName evidence="2">Flp pilus assembly protein TadD</fullName>
    </submittedName>
</protein>
<keyword evidence="3" id="KW-1185">Reference proteome</keyword>
<dbReference type="PROSITE" id="PS50005">
    <property type="entry name" value="TPR"/>
    <property type="match status" value="1"/>
</dbReference>
<dbReference type="Proteomes" id="UP000188273">
    <property type="component" value="Chromosome"/>
</dbReference>
<evidence type="ECO:0000256" key="1">
    <source>
        <dbReference type="PROSITE-ProRule" id="PRU00339"/>
    </source>
</evidence>
<dbReference type="RefSeq" id="WP_123785134.1">
    <property type="nucleotide sequence ID" value="NZ_CP019633.1"/>
</dbReference>
<dbReference type="KEGG" id="pbu:L21SP3_00876"/>
<gene>
    <name evidence="2" type="ORF">L21SP3_00876</name>
</gene>
<dbReference type="AlphaFoldDB" id="A0A1Q2HNN9"/>
<reference evidence="3" key="1">
    <citation type="submission" date="2017-02" db="EMBL/GenBank/DDBJ databases">
        <title>Comparative genomics and description of representatives of a novel lineage of planctomycetes thriving in anoxic sediments.</title>
        <authorList>
            <person name="Spring S."/>
            <person name="Bunk B."/>
            <person name="Sproer C."/>
            <person name="Klenk H.-P."/>
        </authorList>
    </citation>
    <scope>NUCLEOTIDE SEQUENCE [LARGE SCALE GENOMIC DNA]</scope>
    <source>
        <strain evidence="3">L21-RPul-D3</strain>
    </source>
</reference>
<evidence type="ECO:0000313" key="3">
    <source>
        <dbReference type="Proteomes" id="UP000188273"/>
    </source>
</evidence>